<comment type="caution">
    <text evidence="2">The sequence shown here is derived from an EMBL/GenBank/DDBJ whole genome shotgun (WGS) entry which is preliminary data.</text>
</comment>
<feature type="compositionally biased region" description="Low complexity" evidence="1">
    <location>
        <begin position="783"/>
        <end position="845"/>
    </location>
</feature>
<evidence type="ECO:0000313" key="2">
    <source>
        <dbReference type="EMBL" id="ODO10962.1"/>
    </source>
</evidence>
<feature type="compositionally biased region" description="Polar residues" evidence="1">
    <location>
        <begin position="861"/>
        <end position="871"/>
    </location>
</feature>
<feature type="compositionally biased region" description="Polar residues" evidence="1">
    <location>
        <begin position="63"/>
        <end position="73"/>
    </location>
</feature>
<dbReference type="EMBL" id="MEKH01000002">
    <property type="protein sequence ID" value="ODO10962.1"/>
    <property type="molecule type" value="Genomic_DNA"/>
</dbReference>
<evidence type="ECO:0000256" key="1">
    <source>
        <dbReference type="SAM" id="MobiDB-lite"/>
    </source>
</evidence>
<feature type="compositionally biased region" description="Polar residues" evidence="1">
    <location>
        <begin position="113"/>
        <end position="134"/>
    </location>
</feature>
<accession>A0A1E3KF87</accession>
<sequence>MVREVHPADRPQRRHPRSRSRSRSRTHPRPQHDPFFSSSSDTPPVPDISFNASRSTFGVPGDTLSSADSSQTHDQTRTMDDGSSGPRSVLTDDSSDKISHPPPRVSKHELQEPETSPATSNRSFHTVDQATSNGEDTESGESAVIDPQGVSLNTIARSPSGPVSGAQNGPETPKLHHIPKGLTPHKRESKPELGGDSLCQTLAVVPRGGIIIPMRRLDENGLYKKCGERVLFFSNPRNECIICSESLATIVDRHNEECEERGCEVHEFTCVWACTRDNQCEAIVCLDCAIDYANHELARFRPPACPECDCLWPINLLRTQAEGYRPEHLYPIVPPSLDHLVDNQTNIEALQGGMDRFRQLWVRNFKRTLDEIKRDEYLWFLKMAYFEGGFEFEPSVEQQAVLIALWEASSPLPAKDLGPARRRSMGAFDPELTPLPRPKPSRAHAASPQPATCRDAQPESPHPDAPSSSLLTRPELPRQVQAEPSFNRQRMPLRGSRSYASFSAMPPTKQENKPSVDAQVDNRSDARLSGGSIFERSVDPVVAVTPFLDTLGHTAERLLEEGQYSPEGRVHRHLRRISNYVDVAREKDVLAREQARQLDLQESRTKKKKPRLLKKIVSLPSMIFCNAPAQGAASRANHDPPVKIPLISISELNSPPRITTAATQAGTNRARSEMHQAALTTTANERPGHARSHTISPLMPSPDAPHAGPVERPSHGRSVSAGHNRTAIYASEGLLTGHTPSTSTEHFINEYLKESEDGSVHSGRDEIADAAARLEKVDENKAASGSASTVSESTSGSVKLGSVKSGSVKSSATSENGSTATSTSRTASSYKQATRTSSAAASAHTFPSITATDGHADGKSVDTSASTSQKLSVYPPPGLKHSTSGAGSVLTMDDTCIGVTSSKTSLATPNNLTRDPSVISLSALAGGPNGSQSNESISLGASCHPDFGPELKLQLHSLRSRSNSSFNVSVNTQRSSDGLSTTNIAIVEIPGGVLSGIDHYSCPPDETARMVIKERKSGYFGGLFKRKQ</sequence>
<feature type="region of interest" description="Disordered" evidence="1">
    <location>
        <begin position="778"/>
        <end position="885"/>
    </location>
</feature>
<feature type="compositionally biased region" description="Basic residues" evidence="1">
    <location>
        <begin position="12"/>
        <end position="29"/>
    </location>
</feature>
<feature type="region of interest" description="Disordered" evidence="1">
    <location>
        <begin position="414"/>
        <end position="519"/>
    </location>
</feature>
<feature type="compositionally biased region" description="Basic and acidic residues" evidence="1">
    <location>
        <begin position="510"/>
        <end position="519"/>
    </location>
</feature>
<feature type="compositionally biased region" description="Basic residues" evidence="1">
    <location>
        <begin position="175"/>
        <end position="184"/>
    </location>
</feature>
<name>A0A1E3KF87_9TREE</name>
<organism evidence="2 3">
    <name type="scientific">Cryptococcus amylolentus CBS 6273</name>
    <dbReference type="NCBI Taxonomy" id="1296118"/>
    <lineage>
        <taxon>Eukaryota</taxon>
        <taxon>Fungi</taxon>
        <taxon>Dikarya</taxon>
        <taxon>Basidiomycota</taxon>
        <taxon>Agaricomycotina</taxon>
        <taxon>Tremellomycetes</taxon>
        <taxon>Tremellales</taxon>
        <taxon>Cryptococcaceae</taxon>
        <taxon>Cryptococcus</taxon>
    </lineage>
</organism>
<feature type="region of interest" description="Disordered" evidence="1">
    <location>
        <begin position="1"/>
        <end position="194"/>
    </location>
</feature>
<gene>
    <name evidence="2" type="ORF">I350_01561</name>
</gene>
<dbReference type="Proteomes" id="UP000095149">
    <property type="component" value="Unassembled WGS sequence"/>
</dbReference>
<feature type="compositionally biased region" description="Low complexity" evidence="1">
    <location>
        <begin position="33"/>
        <end position="42"/>
    </location>
</feature>
<feature type="compositionally biased region" description="Basic and acidic residues" evidence="1">
    <location>
        <begin position="1"/>
        <end position="11"/>
    </location>
</feature>
<evidence type="ECO:0000313" key="3">
    <source>
        <dbReference type="Proteomes" id="UP000095149"/>
    </source>
</evidence>
<proteinExistence type="predicted"/>
<protein>
    <submittedName>
        <fullName evidence="2">Uncharacterized protein</fullName>
    </submittedName>
</protein>
<feature type="region of interest" description="Disordered" evidence="1">
    <location>
        <begin position="681"/>
        <end position="720"/>
    </location>
</feature>
<dbReference type="AlphaFoldDB" id="A0A1E3KF87"/>
<reference evidence="2 3" key="1">
    <citation type="submission" date="2016-06" db="EMBL/GenBank/DDBJ databases">
        <title>Evolution of pathogenesis and genome organization in the Tremellales.</title>
        <authorList>
            <person name="Cuomo C."/>
            <person name="Litvintseva A."/>
            <person name="Heitman J."/>
            <person name="Chen Y."/>
            <person name="Sun S."/>
            <person name="Springer D."/>
            <person name="Dromer F."/>
            <person name="Young S."/>
            <person name="Zeng Q."/>
            <person name="Chapman S."/>
            <person name="Gujja S."/>
            <person name="Saif S."/>
            <person name="Birren B."/>
        </authorList>
    </citation>
    <scope>NUCLEOTIDE SEQUENCE [LARGE SCALE GENOMIC DNA]</scope>
    <source>
        <strain evidence="2 3">CBS 6273</strain>
    </source>
</reference>
<dbReference type="OrthoDB" id="10348185at2759"/>